<evidence type="ECO:0000313" key="1">
    <source>
        <dbReference type="EMBL" id="HAC6767592.1"/>
    </source>
</evidence>
<protein>
    <submittedName>
        <fullName evidence="1">DUF2971 domain-containing protein</fullName>
    </submittedName>
</protein>
<name>A0A702DEL2_SALDZ</name>
<organism evidence="1">
    <name type="scientific">Salmonella diarizonae</name>
    <dbReference type="NCBI Taxonomy" id="59204"/>
    <lineage>
        <taxon>Bacteria</taxon>
        <taxon>Pseudomonadati</taxon>
        <taxon>Pseudomonadota</taxon>
        <taxon>Gammaproteobacteria</taxon>
        <taxon>Enterobacterales</taxon>
        <taxon>Enterobacteriaceae</taxon>
        <taxon>Salmonella</taxon>
    </lineage>
</organism>
<accession>A0A702DEL2</accession>
<sequence length="73" mass="8640">SESKDRVLTYDFNSLQGIIFGIKTKIEDKIKIMKVIENKCRENGRADFKFYQAYYSPENKQIEHFEMTLLTLA</sequence>
<proteinExistence type="predicted"/>
<dbReference type="AlphaFoldDB" id="A0A702DEL2"/>
<comment type="caution">
    <text evidence="1">The sequence shown here is derived from an EMBL/GenBank/DDBJ whole genome shotgun (WGS) entry which is preliminary data.</text>
</comment>
<reference evidence="1" key="1">
    <citation type="journal article" date="2018" name="Genome Biol.">
        <title>SKESA: strategic k-mer extension for scrupulous assemblies.</title>
        <authorList>
            <person name="Souvorov A."/>
            <person name="Agarwala R."/>
            <person name="Lipman D.J."/>
        </authorList>
    </citation>
    <scope>NUCLEOTIDE SEQUENCE</scope>
    <source>
        <strain evidence="1">11-1391</strain>
    </source>
</reference>
<reference evidence="1" key="2">
    <citation type="submission" date="2018-07" db="EMBL/GenBank/DDBJ databases">
        <authorList>
            <consortium name="NCBI Pathogen Detection Project"/>
        </authorList>
    </citation>
    <scope>NUCLEOTIDE SEQUENCE</scope>
    <source>
        <strain evidence="1">11-1391</strain>
    </source>
</reference>
<gene>
    <name evidence="1" type="ORF">G0D47_23900</name>
</gene>
<feature type="non-terminal residue" evidence="1">
    <location>
        <position position="1"/>
    </location>
</feature>
<dbReference type="EMBL" id="DAAMII010000063">
    <property type="protein sequence ID" value="HAC6767592.1"/>
    <property type="molecule type" value="Genomic_DNA"/>
</dbReference>